<feature type="transmembrane region" description="Helical" evidence="2">
    <location>
        <begin position="235"/>
        <end position="255"/>
    </location>
</feature>
<evidence type="ECO:0000256" key="2">
    <source>
        <dbReference type="SAM" id="Phobius"/>
    </source>
</evidence>
<evidence type="ECO:0000256" key="1">
    <source>
        <dbReference type="SAM" id="MobiDB-lite"/>
    </source>
</evidence>
<dbReference type="InterPro" id="IPR040559">
    <property type="entry name" value="CdiA_C"/>
</dbReference>
<accession>A0A1I0IQW6</accession>
<dbReference type="GO" id="GO:0004549">
    <property type="term" value="F:tRNA-specific ribonuclease activity"/>
    <property type="evidence" value="ECO:0007669"/>
    <property type="project" value="InterPro"/>
</dbReference>
<proteinExistence type="predicted"/>
<sequence>MTWRWGAVFLLGFFWTGCTASRVVRLDTGHGEPIVYSPPKNAKPIEIREEEFQKALTQLVLDMHFSLQSQKEERPRYRLVSWEGEDRQRPTPEGNYQQWCARQGSPEECFTLLGGGMSLLDAKARRELALSFAWDSVWEGVQDSVKETLNPLAFKAMVTSAMGAYMLLLVMPEPVTKLVALALTTYFVAYLGLEVFFGIVDGWGRLTADAEKAISFEELQEAGHRFGKVMGKNGARVILLALTAALSGGAANMASKGPHLPGFARAALAAETQAGIQMSAALAGGIRSISVAEGIMTVGLAPHAVAMTAKDSAGRSTDHKEHVQENSPTRPSLPPNPHAKPGGKRTELSPSDDAPTKRSILRENEAADLLARNGYQVRQNPPVPGRRNPDFEIEGRIFDNYAPSTDSPRNIWSELNLNKVNPVGRPRQADRIVLDLRDSPVDMKALTRQFRDWPMPNLREVLVISKDGKIVPFWP</sequence>
<name>A0A1I0IQW6_9BACT</name>
<feature type="compositionally biased region" description="Basic and acidic residues" evidence="1">
    <location>
        <begin position="312"/>
        <end position="324"/>
    </location>
</feature>
<keyword evidence="2" id="KW-1133">Transmembrane helix</keyword>
<dbReference type="CDD" id="cd13442">
    <property type="entry name" value="CDI_toxin_Bp1026b-like"/>
    <property type="match status" value="1"/>
</dbReference>
<reference evidence="5" key="1">
    <citation type="submission" date="2016-10" db="EMBL/GenBank/DDBJ databases">
        <authorList>
            <person name="Varghese N."/>
            <person name="Submissions S."/>
        </authorList>
    </citation>
    <scope>NUCLEOTIDE SEQUENCE [LARGE SCALE GENOMIC DNA]</scope>
    <source>
        <strain evidence="5">DSM 16858</strain>
    </source>
</reference>
<dbReference type="Pfam" id="PF18451">
    <property type="entry name" value="CdiA_C"/>
    <property type="match status" value="1"/>
</dbReference>
<dbReference type="PROSITE" id="PS51257">
    <property type="entry name" value="PROKAR_LIPOPROTEIN"/>
    <property type="match status" value="1"/>
</dbReference>
<protein>
    <recommendedName>
        <fullName evidence="3">tRNA nuclease CdiA C-terminal domain-containing protein</fullName>
    </recommendedName>
</protein>
<dbReference type="Gene3D" id="3.40.1350.120">
    <property type="match status" value="1"/>
</dbReference>
<dbReference type="Proteomes" id="UP000199181">
    <property type="component" value="Unassembled WGS sequence"/>
</dbReference>
<keyword evidence="5" id="KW-1185">Reference proteome</keyword>
<feature type="transmembrane region" description="Helical" evidence="2">
    <location>
        <begin position="178"/>
        <end position="200"/>
    </location>
</feature>
<feature type="domain" description="tRNA nuclease CdiA C-terminal" evidence="3">
    <location>
        <begin position="387"/>
        <end position="470"/>
    </location>
</feature>
<dbReference type="RefSeq" id="WP_093520425.1">
    <property type="nucleotide sequence ID" value="NZ_FOIJ01000006.1"/>
</dbReference>
<evidence type="ECO:0000313" key="5">
    <source>
        <dbReference type="Proteomes" id="UP000199181"/>
    </source>
</evidence>
<feature type="region of interest" description="Disordered" evidence="1">
    <location>
        <begin position="310"/>
        <end position="358"/>
    </location>
</feature>
<dbReference type="AlphaFoldDB" id="A0A1I0IQW6"/>
<dbReference type="EMBL" id="FOIJ01000006">
    <property type="protein sequence ID" value="SET99501.1"/>
    <property type="molecule type" value="Genomic_DNA"/>
</dbReference>
<gene>
    <name evidence="4" type="ORF">SAMN05443639_106219</name>
</gene>
<keyword evidence="2" id="KW-0812">Transmembrane</keyword>
<keyword evidence="2" id="KW-0472">Membrane</keyword>
<evidence type="ECO:0000313" key="4">
    <source>
        <dbReference type="EMBL" id="SET99501.1"/>
    </source>
</evidence>
<organism evidence="4 5">
    <name type="scientific">Stigmatella erecta</name>
    <dbReference type="NCBI Taxonomy" id="83460"/>
    <lineage>
        <taxon>Bacteria</taxon>
        <taxon>Pseudomonadati</taxon>
        <taxon>Myxococcota</taxon>
        <taxon>Myxococcia</taxon>
        <taxon>Myxococcales</taxon>
        <taxon>Cystobacterineae</taxon>
        <taxon>Archangiaceae</taxon>
        <taxon>Stigmatella</taxon>
    </lineage>
</organism>
<dbReference type="InterPro" id="IPR033806">
    <property type="entry name" value="CDI_toxin_Bp1026b-like"/>
</dbReference>
<evidence type="ECO:0000259" key="3">
    <source>
        <dbReference type="Pfam" id="PF18451"/>
    </source>
</evidence>